<evidence type="ECO:0000313" key="1">
    <source>
        <dbReference type="EMBL" id="JAC76103.1"/>
    </source>
</evidence>
<organism evidence="1">
    <name type="scientific">Tetraselmis sp. GSL018</name>
    <dbReference type="NCBI Taxonomy" id="582737"/>
    <lineage>
        <taxon>Eukaryota</taxon>
        <taxon>Viridiplantae</taxon>
        <taxon>Chlorophyta</taxon>
        <taxon>core chlorophytes</taxon>
        <taxon>Chlorodendrophyceae</taxon>
        <taxon>Chlorodendrales</taxon>
        <taxon>Chlorodendraceae</taxon>
        <taxon>Tetraselmis</taxon>
    </lineage>
</organism>
<proteinExistence type="predicted"/>
<gene>
    <name evidence="1" type="ORF">TSPGSL018_21160</name>
</gene>
<dbReference type="AlphaFoldDB" id="A0A061RW00"/>
<name>A0A061RW00_9CHLO</name>
<dbReference type="EMBL" id="GBEZ01009489">
    <property type="protein sequence ID" value="JAC76103.1"/>
    <property type="molecule type" value="Transcribed_RNA"/>
</dbReference>
<protein>
    <submittedName>
        <fullName evidence="1">Uncharacterized protein</fullName>
    </submittedName>
</protein>
<feature type="non-terminal residue" evidence="1">
    <location>
        <position position="69"/>
    </location>
</feature>
<sequence>MNHSGMRDFSSISAAKTALSDCSHAAKSFYRLAHFERWEFFSVLRRSVRKVQPFFLEAYKAMKRLGVRE</sequence>
<reference evidence="1" key="1">
    <citation type="submission" date="2014-05" db="EMBL/GenBank/DDBJ databases">
        <title>The transcriptome of the halophilic microalga Tetraselmis sp. GSL018 isolated from the Great Salt Lake, Utah.</title>
        <authorList>
            <person name="Jinkerson R.E."/>
            <person name="D'Adamo S."/>
            <person name="Posewitz M.C."/>
        </authorList>
    </citation>
    <scope>NUCLEOTIDE SEQUENCE</scope>
    <source>
        <strain evidence="1">GSL018</strain>
    </source>
</reference>
<accession>A0A061RW00</accession>